<name>A0A2I2MB64_9FLAO</name>
<dbReference type="AlphaFoldDB" id="A0A2I2MB64"/>
<keyword evidence="1" id="KW-0472">Membrane</keyword>
<protein>
    <submittedName>
        <fullName evidence="2">Uncharacterized protein</fullName>
    </submittedName>
</protein>
<gene>
    <name evidence="2" type="ORF">TNO010_320002</name>
</gene>
<keyword evidence="1" id="KW-0812">Transmembrane</keyword>
<proteinExistence type="predicted"/>
<feature type="transmembrane region" description="Helical" evidence="1">
    <location>
        <begin position="6"/>
        <end position="27"/>
    </location>
</feature>
<accession>A0A2I2MB64</accession>
<dbReference type="RefSeq" id="WP_193704912.1">
    <property type="nucleotide sequence ID" value="NZ_WXXU01000015.1"/>
</dbReference>
<organism evidence="2 3">
    <name type="scientific">Tenacibaculum finnmarkense genomovar ulcerans</name>
    <dbReference type="NCBI Taxonomy" id="2781388"/>
    <lineage>
        <taxon>Bacteria</taxon>
        <taxon>Pseudomonadati</taxon>
        <taxon>Bacteroidota</taxon>
        <taxon>Flavobacteriia</taxon>
        <taxon>Flavobacteriales</taxon>
        <taxon>Flavobacteriaceae</taxon>
        <taxon>Tenacibaculum</taxon>
        <taxon>Tenacibaculum finnmarkense</taxon>
    </lineage>
</organism>
<dbReference type="Proteomes" id="UP000490060">
    <property type="component" value="Unassembled WGS sequence"/>
</dbReference>
<dbReference type="EMBL" id="OENE01000026">
    <property type="protein sequence ID" value="SOU89357.1"/>
    <property type="molecule type" value="Genomic_DNA"/>
</dbReference>
<sequence length="356" mass="43136">MNKTRILYLISFLIFAISIYILFNNYITYLELRDIKSDNETNAVIDLLDENFHNYYSLPENDNNWVQIGELPENHDVDVSEEILEYLNTNRNLWQYEYIKNPIKTTDQTSYTLGHFELAENKTNTILYSLNHFYSNWKYFKETQNHNLLLETLTQELDNTIKPDSEKFWFISLNTLFDHTLDNEKLNNNDTIYYNLNEALYYYNSSVKYPDYKLDVNIDSDMDAIEAAKTLKKLSKLDYYQKYVKRTDRDVETFQNIWENGKQYFFSFMSQKRYNGLCKPFIDQLFTTYNTVTQTNTYKKHFEKYDLDDSEFYALPNTEEFKDGYQWAYSFWDRRFTEGTMEYVHQVLLEIKNHYE</sequence>
<evidence type="ECO:0000256" key="1">
    <source>
        <dbReference type="SAM" id="Phobius"/>
    </source>
</evidence>
<keyword evidence="1" id="KW-1133">Transmembrane helix</keyword>
<evidence type="ECO:0000313" key="3">
    <source>
        <dbReference type="Proteomes" id="UP000490060"/>
    </source>
</evidence>
<reference evidence="2 3" key="1">
    <citation type="submission" date="2017-11" db="EMBL/GenBank/DDBJ databases">
        <authorList>
            <person name="Duchaud E."/>
        </authorList>
    </citation>
    <scope>NUCLEOTIDE SEQUENCE [LARGE SCALE GENOMIC DNA]</scope>
    <source>
        <strain evidence="2 3">TNO010</strain>
    </source>
</reference>
<evidence type="ECO:0000313" key="2">
    <source>
        <dbReference type="EMBL" id="SOU89357.1"/>
    </source>
</evidence>